<dbReference type="EMBL" id="MBFS01001500">
    <property type="protein sequence ID" value="PVV00930.1"/>
    <property type="molecule type" value="Genomic_DNA"/>
</dbReference>
<reference evidence="1 2" key="1">
    <citation type="journal article" date="2018" name="MBio">
        <title>Comparative Genomics Reveals the Core Gene Toolbox for the Fungus-Insect Symbiosis.</title>
        <authorList>
            <person name="Wang Y."/>
            <person name="Stata M."/>
            <person name="Wang W."/>
            <person name="Stajich J.E."/>
            <person name="White M.M."/>
            <person name="Moncalvo J.M."/>
        </authorList>
    </citation>
    <scope>NUCLEOTIDE SEQUENCE [LARGE SCALE GENOMIC DNA]</scope>
    <source>
        <strain evidence="1 2">SC-DP-2</strain>
    </source>
</reference>
<dbReference type="Proteomes" id="UP000245609">
    <property type="component" value="Unassembled WGS sequence"/>
</dbReference>
<gene>
    <name evidence="1" type="ORF">BB560_004670</name>
</gene>
<keyword evidence="2" id="KW-1185">Reference proteome</keyword>
<proteinExistence type="predicted"/>
<dbReference type="AlphaFoldDB" id="A0A2T9Z8M4"/>
<sequence>MTVKVTLSMIFHELDQGEPTSRKQPWELYAGGINIIKILEVWTGIVPKAVMIPDIYCSAPKLKTIDFKLELEYSPATKDS</sequence>
<organism evidence="1 2">
    <name type="scientific">Smittium megazygosporum</name>
    <dbReference type="NCBI Taxonomy" id="133381"/>
    <lineage>
        <taxon>Eukaryota</taxon>
        <taxon>Fungi</taxon>
        <taxon>Fungi incertae sedis</taxon>
        <taxon>Zoopagomycota</taxon>
        <taxon>Kickxellomycotina</taxon>
        <taxon>Harpellomycetes</taxon>
        <taxon>Harpellales</taxon>
        <taxon>Legeriomycetaceae</taxon>
        <taxon>Smittium</taxon>
    </lineage>
</organism>
<comment type="caution">
    <text evidence="1">The sequence shown here is derived from an EMBL/GenBank/DDBJ whole genome shotgun (WGS) entry which is preliminary data.</text>
</comment>
<protein>
    <submittedName>
        <fullName evidence="1">Uncharacterized protein</fullName>
    </submittedName>
</protein>
<evidence type="ECO:0000313" key="1">
    <source>
        <dbReference type="EMBL" id="PVV00930.1"/>
    </source>
</evidence>
<accession>A0A2T9Z8M4</accession>
<evidence type="ECO:0000313" key="2">
    <source>
        <dbReference type="Proteomes" id="UP000245609"/>
    </source>
</evidence>
<name>A0A2T9Z8M4_9FUNG</name>